<evidence type="ECO:0000313" key="2">
    <source>
        <dbReference type="EMBL" id="CAK1578642.1"/>
    </source>
</evidence>
<protein>
    <submittedName>
        <fullName evidence="2">Uncharacterized protein</fullName>
    </submittedName>
</protein>
<proteinExistence type="predicted"/>
<evidence type="ECO:0000256" key="1">
    <source>
        <dbReference type="SAM" id="MobiDB-lite"/>
    </source>
</evidence>
<dbReference type="AlphaFoldDB" id="A0AAV1K9T9"/>
<keyword evidence="3" id="KW-1185">Reference proteome</keyword>
<sequence>MRGRGLRERWSGKGSVGCGESPPTHYPPHLAARPAPVSNCGSCWLNHLVGPSSFSCRRTPKPTQTKWRMMK</sequence>
<feature type="compositionally biased region" description="Basic and acidic residues" evidence="1">
    <location>
        <begin position="1"/>
        <end position="11"/>
    </location>
</feature>
<dbReference type="Proteomes" id="UP001314205">
    <property type="component" value="Unassembled WGS sequence"/>
</dbReference>
<comment type="caution">
    <text evidence="2">The sequence shown here is derived from an EMBL/GenBank/DDBJ whole genome shotgun (WGS) entry which is preliminary data.</text>
</comment>
<feature type="region of interest" description="Disordered" evidence="1">
    <location>
        <begin position="1"/>
        <end position="30"/>
    </location>
</feature>
<organism evidence="2 3">
    <name type="scientific">Parnassius mnemosyne</name>
    <name type="common">clouded apollo</name>
    <dbReference type="NCBI Taxonomy" id="213953"/>
    <lineage>
        <taxon>Eukaryota</taxon>
        <taxon>Metazoa</taxon>
        <taxon>Ecdysozoa</taxon>
        <taxon>Arthropoda</taxon>
        <taxon>Hexapoda</taxon>
        <taxon>Insecta</taxon>
        <taxon>Pterygota</taxon>
        <taxon>Neoptera</taxon>
        <taxon>Endopterygota</taxon>
        <taxon>Lepidoptera</taxon>
        <taxon>Glossata</taxon>
        <taxon>Ditrysia</taxon>
        <taxon>Papilionoidea</taxon>
        <taxon>Papilionidae</taxon>
        <taxon>Parnassiinae</taxon>
        <taxon>Parnassini</taxon>
        <taxon>Parnassius</taxon>
        <taxon>Driopa</taxon>
    </lineage>
</organism>
<gene>
    <name evidence="2" type="ORF">PARMNEM_LOCUS696</name>
</gene>
<accession>A0AAV1K9T9</accession>
<evidence type="ECO:0000313" key="3">
    <source>
        <dbReference type="Proteomes" id="UP001314205"/>
    </source>
</evidence>
<reference evidence="2 3" key="1">
    <citation type="submission" date="2023-11" db="EMBL/GenBank/DDBJ databases">
        <authorList>
            <person name="Hedman E."/>
            <person name="Englund M."/>
            <person name="Stromberg M."/>
            <person name="Nyberg Akerstrom W."/>
            <person name="Nylinder S."/>
            <person name="Jareborg N."/>
            <person name="Kallberg Y."/>
            <person name="Kronander E."/>
        </authorList>
    </citation>
    <scope>NUCLEOTIDE SEQUENCE [LARGE SCALE GENOMIC DNA]</scope>
</reference>
<dbReference type="EMBL" id="CAVLGL010000001">
    <property type="protein sequence ID" value="CAK1578642.1"/>
    <property type="molecule type" value="Genomic_DNA"/>
</dbReference>
<name>A0AAV1K9T9_9NEOP</name>